<dbReference type="NCBIfam" id="TIGR02162">
    <property type="entry name" value="torC"/>
    <property type="match status" value="1"/>
</dbReference>
<comment type="similarity">
    <text evidence="2 14">Belongs to the TorC/TorY family.</text>
</comment>
<feature type="binding site" description="covalent" evidence="15">
    <location>
        <position position="62"/>
    </location>
    <ligand>
        <name>heme</name>
        <dbReference type="ChEBI" id="CHEBI:30413"/>
        <label>1</label>
    </ligand>
</feature>
<evidence type="ECO:0000256" key="17">
    <source>
        <dbReference type="SAM" id="Phobius"/>
    </source>
</evidence>
<keyword evidence="10 14" id="KW-0249">Electron transport</keyword>
<keyword evidence="6 14" id="KW-0997">Cell inner membrane</keyword>
<gene>
    <name evidence="19" type="primary">torC</name>
    <name evidence="19" type="ORF">O9570_22425</name>
</gene>
<comment type="subcellular location">
    <subcellularLocation>
        <location evidence="1">Cell inner membrane</location>
        <topology evidence="1">Single-pass type II membrane protein</topology>
    </subcellularLocation>
</comment>
<evidence type="ECO:0000256" key="6">
    <source>
        <dbReference type="ARBA" id="ARBA00022519"/>
    </source>
</evidence>
<dbReference type="Gene3D" id="1.10.3820.10">
    <property type="entry name" value="Di-heme elbow motif domain"/>
    <property type="match status" value="1"/>
</dbReference>
<feature type="binding site" description="covalent" evidence="15">
    <location>
        <position position="59"/>
    </location>
    <ligand>
        <name>heme</name>
        <dbReference type="ChEBI" id="CHEBI:30413"/>
        <label>1</label>
    </ligand>
</feature>
<dbReference type="EMBL" id="JAPZVI010000022">
    <property type="protein sequence ID" value="MCZ8404230.1"/>
    <property type="molecule type" value="Genomic_DNA"/>
</dbReference>
<evidence type="ECO:0000313" key="20">
    <source>
        <dbReference type="Proteomes" id="UP001141992"/>
    </source>
</evidence>
<evidence type="ECO:0000256" key="9">
    <source>
        <dbReference type="ARBA" id="ARBA00022723"/>
    </source>
</evidence>
<feature type="binding site" description="axial binding residue" evidence="16">
    <location>
        <position position="351"/>
    </location>
    <ligand>
        <name>heme</name>
        <dbReference type="ChEBI" id="CHEBI:30413"/>
        <label>5</label>
    </ligand>
    <ligandPart>
        <name>Fe</name>
        <dbReference type="ChEBI" id="CHEBI:18248"/>
    </ligandPart>
</feature>
<evidence type="ECO:0000256" key="11">
    <source>
        <dbReference type="ARBA" id="ARBA00022989"/>
    </source>
</evidence>
<evidence type="ECO:0000256" key="3">
    <source>
        <dbReference type="ARBA" id="ARBA00007395"/>
    </source>
</evidence>
<dbReference type="InterPro" id="IPR036280">
    <property type="entry name" value="Multihaem_cyt_sf"/>
</dbReference>
<keyword evidence="9 14" id="KW-0479">Metal-binding</keyword>
<keyword evidence="8 17" id="KW-0812">Transmembrane</keyword>
<evidence type="ECO:0000313" key="19">
    <source>
        <dbReference type="EMBL" id="MCZ8404230.1"/>
    </source>
</evidence>
<feature type="binding site" description="axial binding residue" evidence="16">
    <location>
        <position position="63"/>
    </location>
    <ligand>
        <name>heme</name>
        <dbReference type="ChEBI" id="CHEBI:30413"/>
        <label>1</label>
    </ligand>
    <ligandPart>
        <name>Fe</name>
        <dbReference type="ChEBI" id="CHEBI:18248"/>
    </ligandPart>
</feature>
<feature type="binding site" description="covalent" evidence="15">
    <location>
        <position position="152"/>
    </location>
    <ligand>
        <name>heme</name>
        <dbReference type="ChEBI" id="CHEBI:30413"/>
        <label>3</label>
    </ligand>
</feature>
<dbReference type="GeneID" id="75276204"/>
<keyword evidence="5 14" id="KW-1003">Cell membrane</keyword>
<dbReference type="RefSeq" id="WP_006384800.1">
    <property type="nucleotide sequence ID" value="NZ_CP014028.1"/>
</dbReference>
<dbReference type="GO" id="GO:0009276">
    <property type="term" value="C:Gram-negative-bacterium-type cell wall"/>
    <property type="evidence" value="ECO:0007669"/>
    <property type="project" value="UniProtKB-UniRule"/>
</dbReference>
<comment type="PTM">
    <text evidence="15">Binds 5 heme groups per subunit.</text>
</comment>
<feature type="binding site" description="axial binding residue" evidence="16">
    <location>
        <position position="153"/>
    </location>
    <ligand>
        <name>heme</name>
        <dbReference type="ChEBI" id="CHEBI:30413"/>
        <label>3</label>
    </ligand>
    <ligandPart>
        <name>Fe</name>
        <dbReference type="ChEBI" id="CHEBI:18248"/>
    </ligandPart>
</feature>
<feature type="binding site" description="axial binding residue" evidence="16">
    <location>
        <position position="185"/>
    </location>
    <ligand>
        <name>heme</name>
        <dbReference type="ChEBI" id="CHEBI:30413"/>
        <label>4</label>
    </ligand>
    <ligandPart>
        <name>Fe</name>
        <dbReference type="ChEBI" id="CHEBI:18248"/>
    </ligandPart>
</feature>
<evidence type="ECO:0000256" key="16">
    <source>
        <dbReference type="PIRSR" id="PIRSR000014-2"/>
    </source>
</evidence>
<evidence type="ECO:0000256" key="2">
    <source>
        <dbReference type="ARBA" id="ARBA00006417"/>
    </source>
</evidence>
<dbReference type="InterPro" id="IPR051174">
    <property type="entry name" value="Cytochrome_c-type_ET"/>
</dbReference>
<evidence type="ECO:0000256" key="8">
    <source>
        <dbReference type="ARBA" id="ARBA00022692"/>
    </source>
</evidence>
<dbReference type="Proteomes" id="UP001141992">
    <property type="component" value="Unassembled WGS sequence"/>
</dbReference>
<sequence>MKNPFKIAKSIIQWMGALLLRPATRIGLGVLVIGGFLGGVTFLALFNTGMNATNTEAFCISCHSMRDTVLPELQQSVHWKNRSGVRAHCPDCHVPHDFTSKVARKMQASREVLGHLMGTIGTPEKFQEHRIVLATREWARFKANNSKECRNCHDYASMDFDKMRVTSQTTMHGAAERNASCVDCHKGIAHRLPEVKSQGNPALAALTADARGAAIDAGREYYSVMPQPIYADEGLDREIGAIEIATGVKVLQKKKDAVQVELQLWRKNKGYARVLYGQFGLNITSAVLSQEVSRDDGVVHVIESRIDDVTGLQWQKIAATVWLRGGGLVADVAPIWTAARKSYSQSCSVCHRQPNEASHDANQWPGLFGGMVGFTNMDDQTAKLVLKYLQLHSSDFAAKDSVAAAH</sequence>
<feature type="binding site" description="covalent" evidence="15">
    <location>
        <position position="149"/>
    </location>
    <ligand>
        <name>heme</name>
        <dbReference type="ChEBI" id="CHEBI:30413"/>
        <label>3</label>
    </ligand>
</feature>
<comment type="similarity">
    <text evidence="3">Belongs to the NapC/NirT/NrfH family.</text>
</comment>
<dbReference type="GO" id="GO:0009055">
    <property type="term" value="F:electron transfer activity"/>
    <property type="evidence" value="ECO:0007669"/>
    <property type="project" value="UniProtKB-UniRule"/>
</dbReference>
<feature type="binding site" description="covalent" evidence="15">
    <location>
        <position position="184"/>
    </location>
    <ligand>
        <name>heme</name>
        <dbReference type="ChEBI" id="CHEBI:30413"/>
        <label>4</label>
    </ligand>
</feature>
<accession>A0A0D6HA80</accession>
<evidence type="ECO:0000256" key="10">
    <source>
        <dbReference type="ARBA" id="ARBA00022982"/>
    </source>
</evidence>
<dbReference type="GO" id="GO:0005506">
    <property type="term" value="F:iron ion binding"/>
    <property type="evidence" value="ECO:0007669"/>
    <property type="project" value="UniProtKB-UniRule"/>
</dbReference>
<dbReference type="PANTHER" id="PTHR30333:SF1">
    <property type="entry name" value="CYTOCHROME C-TYPE PROTEIN NAPC"/>
    <property type="match status" value="1"/>
</dbReference>
<dbReference type="Pfam" id="PF03264">
    <property type="entry name" value="Cytochrom_NNT"/>
    <property type="match status" value="1"/>
</dbReference>
<dbReference type="PANTHER" id="PTHR30333">
    <property type="entry name" value="CYTOCHROME C-TYPE PROTEIN"/>
    <property type="match status" value="1"/>
</dbReference>
<dbReference type="KEGG" id="axx:ERS451415_02240"/>
<dbReference type="eggNOG" id="COG3005">
    <property type="taxonomic scope" value="Bacteria"/>
</dbReference>
<proteinExistence type="inferred from homology"/>
<evidence type="ECO:0000259" key="18">
    <source>
        <dbReference type="Pfam" id="PF03264"/>
    </source>
</evidence>
<feature type="binding site" description="covalent" evidence="15">
    <location>
        <position position="181"/>
    </location>
    <ligand>
        <name>heme</name>
        <dbReference type="ChEBI" id="CHEBI:30413"/>
        <label>4</label>
    </ligand>
</feature>
<keyword evidence="11 17" id="KW-1133">Transmembrane helix</keyword>
<name>A0A0D6HA80_ALCXX</name>
<reference evidence="19" key="1">
    <citation type="submission" date="2022-12" db="EMBL/GenBank/DDBJ databases">
        <authorList>
            <person name="Voronina O.L."/>
            <person name="Kunda M.S."/>
            <person name="Ryzhova N."/>
            <person name="Aksenova E.I."/>
        </authorList>
    </citation>
    <scope>NUCLEOTIDE SEQUENCE</scope>
    <source>
        <strain evidence="19">SCCH136:Ach223948</strain>
    </source>
</reference>
<feature type="binding site" description="covalent" evidence="15">
    <location>
        <position position="92"/>
    </location>
    <ligand>
        <name>heme</name>
        <dbReference type="ChEBI" id="CHEBI:30413"/>
        <label>2</label>
    </ligand>
</feature>
<keyword evidence="4 14" id="KW-0813">Transport</keyword>
<feature type="binding site" description="axial binding residue" evidence="16">
    <location>
        <position position="93"/>
    </location>
    <ligand>
        <name>heme</name>
        <dbReference type="ChEBI" id="CHEBI:30413"/>
        <label>2</label>
    </ligand>
    <ligandPart>
        <name>Fe</name>
        <dbReference type="ChEBI" id="CHEBI:18248"/>
    </ligandPart>
</feature>
<comment type="caution">
    <text evidence="19">The sequence shown here is derived from an EMBL/GenBank/DDBJ whole genome shotgun (WGS) entry which is preliminary data.</text>
</comment>
<dbReference type="FunFam" id="1.10.3820.10:FF:000001">
    <property type="entry name" value="Cytochrome c-type protein"/>
    <property type="match status" value="1"/>
</dbReference>
<keyword evidence="12 14" id="KW-0408">Iron</keyword>
<dbReference type="InterPro" id="IPR038266">
    <property type="entry name" value="NapC/NirT_cytc_sf"/>
</dbReference>
<evidence type="ECO:0000256" key="14">
    <source>
        <dbReference type="PIRNR" id="PIRNR000014"/>
    </source>
</evidence>
<dbReference type="AlphaFoldDB" id="A0A0D6HA80"/>
<evidence type="ECO:0000256" key="12">
    <source>
        <dbReference type="ARBA" id="ARBA00023004"/>
    </source>
</evidence>
<keyword evidence="7 14" id="KW-0349">Heme</keyword>
<evidence type="ECO:0000256" key="7">
    <source>
        <dbReference type="ARBA" id="ARBA00022617"/>
    </source>
</evidence>
<dbReference type="GO" id="GO:0009061">
    <property type="term" value="P:anaerobic respiration"/>
    <property type="evidence" value="ECO:0007669"/>
    <property type="project" value="TreeGrafter"/>
</dbReference>
<dbReference type="SUPFAM" id="SSF48695">
    <property type="entry name" value="Multiheme cytochromes"/>
    <property type="match status" value="1"/>
</dbReference>
<dbReference type="InterPro" id="IPR005126">
    <property type="entry name" value="NapC/NirT_cyt_c_N"/>
</dbReference>
<feature type="transmembrane region" description="Helical" evidence="17">
    <location>
        <begin position="26"/>
        <end position="46"/>
    </location>
</feature>
<feature type="binding site" description="covalent" evidence="15">
    <location>
        <position position="89"/>
    </location>
    <ligand>
        <name>heme</name>
        <dbReference type="ChEBI" id="CHEBI:30413"/>
        <label>2</label>
    </ligand>
</feature>
<feature type="binding site" description="covalent" evidence="15">
    <location>
        <position position="347"/>
    </location>
    <ligand>
        <name>heme</name>
        <dbReference type="ChEBI" id="CHEBI:30413"/>
        <label>5</label>
    </ligand>
</feature>
<organism evidence="19 20">
    <name type="scientific">Alcaligenes xylosoxydans xylosoxydans</name>
    <name type="common">Achromobacter xylosoxidans</name>
    <dbReference type="NCBI Taxonomy" id="85698"/>
    <lineage>
        <taxon>Bacteria</taxon>
        <taxon>Pseudomonadati</taxon>
        <taxon>Pseudomonadota</taxon>
        <taxon>Betaproteobacteria</taxon>
        <taxon>Burkholderiales</taxon>
        <taxon>Alcaligenaceae</taxon>
        <taxon>Achromobacter</taxon>
    </lineage>
</organism>
<keyword evidence="13 14" id="KW-0472">Membrane</keyword>
<feature type="domain" description="NapC/NirT cytochrome c N-terminal" evidence="18">
    <location>
        <begin position="23"/>
        <end position="194"/>
    </location>
</feature>
<dbReference type="GO" id="GO:0005886">
    <property type="term" value="C:plasma membrane"/>
    <property type="evidence" value="ECO:0007669"/>
    <property type="project" value="UniProtKB-SubCell"/>
</dbReference>
<dbReference type="PIRSF" id="PIRSF000014">
    <property type="entry name" value="4_hem_cytch_TorC"/>
    <property type="match status" value="1"/>
</dbReference>
<dbReference type="GO" id="GO:0020037">
    <property type="term" value="F:heme binding"/>
    <property type="evidence" value="ECO:0007669"/>
    <property type="project" value="UniProtKB-UniRule"/>
</dbReference>
<evidence type="ECO:0000256" key="13">
    <source>
        <dbReference type="ARBA" id="ARBA00023136"/>
    </source>
</evidence>
<evidence type="ECO:0000256" key="4">
    <source>
        <dbReference type="ARBA" id="ARBA00022448"/>
    </source>
</evidence>
<evidence type="ECO:0000256" key="1">
    <source>
        <dbReference type="ARBA" id="ARBA00004249"/>
    </source>
</evidence>
<evidence type="ECO:0000256" key="15">
    <source>
        <dbReference type="PIRSR" id="PIRSR000014-1"/>
    </source>
</evidence>
<feature type="binding site" description="covalent" evidence="15">
    <location>
        <position position="350"/>
    </location>
    <ligand>
        <name>heme</name>
        <dbReference type="ChEBI" id="CHEBI:30413"/>
        <label>5</label>
    </ligand>
</feature>
<protein>
    <recommendedName>
        <fullName evidence="14">Cytochrome c-type protein</fullName>
    </recommendedName>
</protein>
<dbReference type="InterPro" id="IPR009154">
    <property type="entry name" value="Membr-bd_4haem_cyt_TorC"/>
</dbReference>
<evidence type="ECO:0000256" key="5">
    <source>
        <dbReference type="ARBA" id="ARBA00022475"/>
    </source>
</evidence>